<keyword evidence="1" id="KW-0946">Virion</keyword>
<protein>
    <recommendedName>
        <fullName evidence="1">Portal protein</fullName>
    </recommendedName>
    <alternativeName>
        <fullName evidence="1">gp20</fullName>
    </alternativeName>
</protein>
<keyword evidence="1" id="KW-0231">Viral genome packaging</keyword>
<comment type="similarity">
    <text evidence="1">Belongs to the Tevenvirinae portal protein family.</text>
</comment>
<sequence>MQLFGFEIKRKDGEQLPSVVPPSPNESGATVVNTGVNAGGYYGMVMDLEGVIKNENDLIRRYREVAQYSDCDGAIEDIVNEAIVADETHKSVEIVLDEVKVSDNIKTRIREEFDSVLRILKFDERAHETFRAWYIDGRLYYQILIDEARVKEGIQELRYIDPRKIRRIKNIKKERTPQGVEVVKEVEEYYLYNDKGITEQTTHGVKLALDSVVYVPSGYVDPNTGMAMSYLHKAIKPVNQLKMIEDSLVIYRISRAPERRIFYVDVGNLPKLKAEQYVTDIMNKFRNKIVYDATTGETRDDRKHLSMMEDFWMPRREGGKGTEITTLPGGQNLGEIQDIEYFQGKLFHSLNVPISRLQQSSGFSIGRSQEITRDEVKFNKFIVRLRKKFNALFNQALRVQLICKGIIRPDEWDELRVGIKYDYIEDNNYAELRDSEIMQARMGLLQIVDPFVGKYYSQDWVKKNILRLDDKEVKDIQKEMDKEQKIMIQQATVQGELQQAMQQPAMDAQAEQQQQQMQQQQAAQEQQPQQDQGAQDQQEADAEAEQDTQQSKGKVTKLKTGTWPN</sequence>
<comment type="subcellular location">
    <subcellularLocation>
        <location evidence="1">Virion</location>
    </subcellularLocation>
    <text evidence="1">Located at a unique 5-fold vertex of the icosahedral capsid.</text>
</comment>
<keyword evidence="1" id="KW-1171">Viral genome ejection through host cell envelope</keyword>
<dbReference type="EMBL" id="LR797019">
    <property type="protein sequence ID" value="CAB4182019.1"/>
    <property type="molecule type" value="Genomic_DNA"/>
</dbReference>
<keyword evidence="1" id="KW-1188">Viral release from host cell</keyword>
<accession>A0A6J5PG10</accession>
<reference evidence="3" key="1">
    <citation type="submission" date="2020-05" db="EMBL/GenBank/DDBJ databases">
        <authorList>
            <person name="Chiriac C."/>
            <person name="Salcher M."/>
            <person name="Ghai R."/>
            <person name="Kavagutti S V."/>
        </authorList>
    </citation>
    <scope>NUCLEOTIDE SEQUENCE</scope>
</reference>
<proteinExistence type="inferred from homology"/>
<gene>
    <name evidence="4" type="ORF">UFOVP1066_112</name>
    <name evidence="5" type="ORF">UFOVP1315_3</name>
    <name evidence="6" type="ORF">UFOVP1421_186</name>
    <name evidence="7" type="ORF">UFOVP1525_196</name>
    <name evidence="3" type="ORF">UFOVP909_159</name>
</gene>
<dbReference type="EMBL" id="LR797272">
    <property type="protein sequence ID" value="CAB4197292.1"/>
    <property type="molecule type" value="Genomic_DNA"/>
</dbReference>
<keyword evidence="1" id="KW-0167">Capsid protein</keyword>
<keyword evidence="1" id="KW-1160">Virus entry into host cell</keyword>
<dbReference type="GO" id="GO:0019076">
    <property type="term" value="P:viral release from host cell"/>
    <property type="evidence" value="ECO:0007669"/>
    <property type="project" value="UniProtKB-UniRule"/>
</dbReference>
<keyword evidence="1" id="KW-1162">Viral penetration into host cytoplasm</keyword>
<comment type="function">
    <text evidence="1">Forms the portal vertex of the capsid. This portal plays critical roles in head assembly, genome packaging, neck/tail attachment, and genome ejection. The portal protein multimerizes as a single ring-shaped homododecamer arranged around a central channel. Binds to the terminase subunits to form the packaging machine.</text>
</comment>
<dbReference type="GO" id="GO:0019028">
    <property type="term" value="C:viral capsid"/>
    <property type="evidence" value="ECO:0007669"/>
    <property type="project" value="UniProtKB-UniRule"/>
</dbReference>
<dbReference type="GO" id="GO:0099000">
    <property type="term" value="P:symbiont genome ejection through host cell envelope, contractile tail mechanism"/>
    <property type="evidence" value="ECO:0007669"/>
    <property type="project" value="UniProtKB-UniRule"/>
</dbReference>
<dbReference type="EMBL" id="LR796861">
    <property type="protein sequence ID" value="CAB4170860.1"/>
    <property type="molecule type" value="Genomic_DNA"/>
</dbReference>
<evidence type="ECO:0000313" key="7">
    <source>
        <dbReference type="EMBL" id="CAB5238692.1"/>
    </source>
</evidence>
<evidence type="ECO:0000313" key="4">
    <source>
        <dbReference type="EMBL" id="CAB4182019.1"/>
    </source>
</evidence>
<dbReference type="EMBL" id="LR797375">
    <property type="protein sequence ID" value="CAB4211579.1"/>
    <property type="molecule type" value="Genomic_DNA"/>
</dbReference>
<dbReference type="Pfam" id="PF07230">
    <property type="entry name" value="Portal_T4"/>
    <property type="match status" value="1"/>
</dbReference>
<evidence type="ECO:0000313" key="5">
    <source>
        <dbReference type="EMBL" id="CAB4197292.1"/>
    </source>
</evidence>
<dbReference type="EMBL" id="LR798454">
    <property type="protein sequence ID" value="CAB5238692.1"/>
    <property type="molecule type" value="Genomic_DNA"/>
</dbReference>
<evidence type="ECO:0000256" key="2">
    <source>
        <dbReference type="SAM" id="MobiDB-lite"/>
    </source>
</evidence>
<evidence type="ECO:0000313" key="3">
    <source>
        <dbReference type="EMBL" id="CAB4170860.1"/>
    </source>
</evidence>
<feature type="compositionally biased region" description="Low complexity" evidence="2">
    <location>
        <begin position="498"/>
        <end position="537"/>
    </location>
</feature>
<feature type="region of interest" description="Disordered" evidence="2">
    <location>
        <begin position="498"/>
        <end position="565"/>
    </location>
</feature>
<keyword evidence="1" id="KW-0118">Viral capsid assembly</keyword>
<evidence type="ECO:0000256" key="1">
    <source>
        <dbReference type="HAMAP-Rule" id="MF_04114"/>
    </source>
</evidence>
<dbReference type="HAMAP" id="MF_04114">
    <property type="entry name" value="PORTAL_T4"/>
    <property type="match status" value="1"/>
</dbReference>
<dbReference type="GO" id="GO:0019072">
    <property type="term" value="P:viral genome packaging"/>
    <property type="evidence" value="ECO:0007669"/>
    <property type="project" value="UniProtKB-UniRule"/>
</dbReference>
<organism evidence="3">
    <name type="scientific">uncultured Caudovirales phage</name>
    <dbReference type="NCBI Taxonomy" id="2100421"/>
    <lineage>
        <taxon>Viruses</taxon>
        <taxon>Duplodnaviria</taxon>
        <taxon>Heunggongvirae</taxon>
        <taxon>Uroviricota</taxon>
        <taxon>Caudoviricetes</taxon>
        <taxon>Peduoviridae</taxon>
        <taxon>Maltschvirus</taxon>
        <taxon>Maltschvirus maltsch</taxon>
    </lineage>
</organism>
<dbReference type="InterPro" id="IPR010823">
    <property type="entry name" value="Portal_Gp20"/>
</dbReference>
<keyword evidence="1" id="KW-1242">Viral contractile tail ejection system</keyword>
<evidence type="ECO:0000313" key="6">
    <source>
        <dbReference type="EMBL" id="CAB4211579.1"/>
    </source>
</evidence>
<name>A0A6J5PG10_9CAUD</name>
<comment type="subunit">
    <text evidence="1">Homododecamer. Interacts with the large terminase subunit. Interacts with the major capsid protein. Interacts with the capsid vertex protein.</text>
</comment>